<evidence type="ECO:0000313" key="1">
    <source>
        <dbReference type="EMBL" id="RGS47208.1"/>
    </source>
</evidence>
<protein>
    <submittedName>
        <fullName evidence="1">Uncharacterized protein</fullName>
    </submittedName>
</protein>
<dbReference type="EMBL" id="QRVN01000012">
    <property type="protein sequence ID" value="RGS47208.1"/>
    <property type="molecule type" value="Genomic_DNA"/>
</dbReference>
<proteinExistence type="predicted"/>
<accession>A0AA92W2B3</accession>
<evidence type="ECO:0000313" key="2">
    <source>
        <dbReference type="Proteomes" id="UP000286113"/>
    </source>
</evidence>
<gene>
    <name evidence="1" type="ORF">DWX90_07100</name>
</gene>
<organism evidence="1 2">
    <name type="scientific">Segatella copri</name>
    <dbReference type="NCBI Taxonomy" id="165179"/>
    <lineage>
        <taxon>Bacteria</taxon>
        <taxon>Pseudomonadati</taxon>
        <taxon>Bacteroidota</taxon>
        <taxon>Bacteroidia</taxon>
        <taxon>Bacteroidales</taxon>
        <taxon>Prevotellaceae</taxon>
        <taxon>Segatella</taxon>
    </lineage>
</organism>
<sequence length="61" mass="7159">MDMEFVDMLDNSYDELSPKYKFFLILEHIGRTDKQIMAAMGIAEVSGRSIRSRVNKKKKEF</sequence>
<comment type="caution">
    <text evidence="1">The sequence shown here is derived from an EMBL/GenBank/DDBJ whole genome shotgun (WGS) entry which is preliminary data.</text>
</comment>
<name>A0AA92W2B3_9BACT</name>
<reference evidence="1 2" key="1">
    <citation type="submission" date="2018-08" db="EMBL/GenBank/DDBJ databases">
        <title>A genome reference for cultivated species of the human gut microbiota.</title>
        <authorList>
            <person name="Zou Y."/>
            <person name="Xue W."/>
            <person name="Luo G."/>
        </authorList>
    </citation>
    <scope>NUCLEOTIDE SEQUENCE [LARGE SCALE GENOMIC DNA]</scope>
    <source>
        <strain evidence="1 2">AF22-1</strain>
    </source>
</reference>
<dbReference type="AlphaFoldDB" id="A0AA92W2B3"/>
<dbReference type="Proteomes" id="UP000286113">
    <property type="component" value="Unassembled WGS sequence"/>
</dbReference>